<evidence type="ECO:0000313" key="11">
    <source>
        <dbReference type="EMBL" id="EET62337.1"/>
    </source>
</evidence>
<proteinExistence type="inferred from homology"/>
<dbReference type="eggNOG" id="COG1797">
    <property type="taxonomic scope" value="Bacteria"/>
</dbReference>
<evidence type="ECO:0000256" key="8">
    <source>
        <dbReference type="SAM" id="MobiDB-lite"/>
    </source>
</evidence>
<evidence type="ECO:0000259" key="10">
    <source>
        <dbReference type="Pfam" id="PF07685"/>
    </source>
</evidence>
<dbReference type="InterPro" id="IPR011698">
    <property type="entry name" value="GATase_3"/>
</dbReference>
<keyword evidence="5 7" id="KW-0460">Magnesium</keyword>
<dbReference type="PROSITE" id="PS51274">
    <property type="entry name" value="GATASE_COBBQ"/>
    <property type="match status" value="1"/>
</dbReference>
<comment type="cofactor">
    <cofactor evidence="1 7">
        <name>Mg(2+)</name>
        <dbReference type="ChEBI" id="CHEBI:18420"/>
    </cofactor>
</comment>
<dbReference type="RefSeq" id="WP_006860172.1">
    <property type="nucleotide sequence ID" value="NZ_ACCL02000002.1"/>
</dbReference>
<feature type="region of interest" description="Disordered" evidence="8">
    <location>
        <begin position="401"/>
        <end position="430"/>
    </location>
</feature>
<dbReference type="InterPro" id="IPR002586">
    <property type="entry name" value="CobQ/CobB/MinD/ParA_Nub-bd_dom"/>
</dbReference>
<dbReference type="PANTHER" id="PTHR43873">
    <property type="entry name" value="COBYRINATE A,C-DIAMIDE SYNTHASE"/>
    <property type="match status" value="1"/>
</dbReference>
<feature type="compositionally biased region" description="Basic and acidic residues" evidence="8">
    <location>
        <begin position="403"/>
        <end position="421"/>
    </location>
</feature>
<feature type="site" description="Increases nucleophilicity of active site Cys" evidence="7">
    <location>
        <position position="491"/>
    </location>
</feature>
<protein>
    <recommendedName>
        <fullName evidence="7">Cobyrinate a,c-diamide synthase</fullName>
        <ecNumber evidence="7">6.3.5.11</ecNumber>
    </recommendedName>
    <alternativeName>
        <fullName evidence="7">Cobyrinic acid a,c-diamide synthetase</fullName>
    </alternativeName>
</protein>
<accession>C6L9T0</accession>
<comment type="function">
    <text evidence="7">Catalyzes the ATP-dependent amidation of the two carboxylate groups at positions a and c of cobyrinate, using either L-glutamine or ammonia as the nitrogen source.</text>
</comment>
<evidence type="ECO:0000256" key="3">
    <source>
        <dbReference type="ARBA" id="ARBA00022741"/>
    </source>
</evidence>
<feature type="domain" description="CobQ/CobB/MinD/ParA nucleotide binding" evidence="9">
    <location>
        <begin position="13"/>
        <end position="188"/>
    </location>
</feature>
<evidence type="ECO:0000256" key="1">
    <source>
        <dbReference type="ARBA" id="ARBA00001946"/>
    </source>
</evidence>
<keyword evidence="4 7" id="KW-0067">ATP-binding</keyword>
<keyword evidence="7" id="KW-0169">Cobalamin biosynthesis</keyword>
<evidence type="ECO:0000256" key="2">
    <source>
        <dbReference type="ARBA" id="ARBA00022598"/>
    </source>
</evidence>
<name>C6L9T0_9FIRM</name>
<dbReference type="Gene3D" id="3.40.50.880">
    <property type="match status" value="1"/>
</dbReference>
<comment type="caution">
    <text evidence="11">The sequence shown here is derived from an EMBL/GenBank/DDBJ whole genome shotgun (WGS) entry which is preliminary data.</text>
</comment>
<comment type="pathway">
    <text evidence="7">Cofactor biosynthesis; adenosylcobalamin biosynthesis; cob(II)yrinate a,c-diamide from sirohydrochlorin (anaerobic route): step 10/10.</text>
</comment>
<evidence type="ECO:0000259" key="9">
    <source>
        <dbReference type="Pfam" id="PF01656"/>
    </source>
</evidence>
<comment type="similarity">
    <text evidence="7">Belongs to the CobB/CbiA family.</text>
</comment>
<comment type="domain">
    <text evidence="7">Comprises of two domains. The C-terminal domain contains the binding site for glutamine and catalyzes the hydrolysis of this substrate to glutamate and ammonia. The N-terminal domain is anticipated to bind ATP and cobyrinate and catalyzes the ultimate synthesis of the diamide product. The ammonia produced via the glutaminase domain is probably translocated to the adjacent domain via a molecular tunnel, where it reacts with an activated intermediate.</text>
</comment>
<dbReference type="InterPro" id="IPR029062">
    <property type="entry name" value="Class_I_gatase-like"/>
</dbReference>
<sequence length="527" mass="58264">MEDNQKIYPRLLLTAGASGSGKTLITCGLLQALKNRSLTAASFKCGPDYIDPMFHEKVLKTKARNLDTFFTGEETTRYLFAKNAAGADISVMEGVMGYYDGLGGISDTASAYDLARVTETPAVLIVNTRGMSLSVLAYIKGFLEYRGDSRIRGVILNQMSAGLYPEIRQRIEEELGVRVYGYVPKVTDCLIESRHLGLVMPDEVERLEEKLQKLAQVLEESLAIDRLLELAASAGPLPQGKDAPEGAARQKNTAEGAARQKNTAAERAPVTIAVARDEAFCFIYEDNLQLLRECGARIVEFSPIHDREIPAEADGVLLYGGYPELYAEQLSGNTAMLEDVRAKITGGMPCMAECGGFMYLHRTMEDMEKRAWKMAGVIDAQAYRTDRLTRFGYVELAEAPAGDADRSQEEASDGNADRPLEEAASGNADRLREEAAAGNADGLRDIKIRGHEFHYFDSTDNGGAFLARKPLRKRSWRCMHRTDTLLAGFPHLYYYSCPQIAEEFVKKCAGYRRRLLPKSGSGLKKIR</sequence>
<feature type="active site" description="Nucleophile" evidence="7">
    <location>
        <position position="354"/>
    </location>
</feature>
<dbReference type="GO" id="GO:0005524">
    <property type="term" value="F:ATP binding"/>
    <property type="evidence" value="ECO:0007669"/>
    <property type="project" value="UniProtKB-UniRule"/>
</dbReference>
<keyword evidence="6 7" id="KW-0315">Glutamine amidotransferase</keyword>
<feature type="region of interest" description="Disordered" evidence="8">
    <location>
        <begin position="236"/>
        <end position="262"/>
    </location>
</feature>
<organism evidence="11 12">
    <name type="scientific">Marvinbryantia formatexigens DSM 14469</name>
    <dbReference type="NCBI Taxonomy" id="478749"/>
    <lineage>
        <taxon>Bacteria</taxon>
        <taxon>Bacillati</taxon>
        <taxon>Bacillota</taxon>
        <taxon>Clostridia</taxon>
        <taxon>Lachnospirales</taxon>
        <taxon>Lachnospiraceae</taxon>
        <taxon>Marvinbryantia</taxon>
    </lineage>
</organism>
<dbReference type="EMBL" id="ACCL02000002">
    <property type="protein sequence ID" value="EET62337.1"/>
    <property type="molecule type" value="Genomic_DNA"/>
</dbReference>
<dbReference type="PANTHER" id="PTHR43873:SF1">
    <property type="entry name" value="COBYRINATE A,C-DIAMIDE SYNTHASE"/>
    <property type="match status" value="1"/>
</dbReference>
<evidence type="ECO:0000256" key="5">
    <source>
        <dbReference type="ARBA" id="ARBA00022842"/>
    </source>
</evidence>
<dbReference type="Pfam" id="PF01656">
    <property type="entry name" value="CbiA"/>
    <property type="match status" value="1"/>
</dbReference>
<dbReference type="SUPFAM" id="SSF52317">
    <property type="entry name" value="Class I glutamine amidotransferase-like"/>
    <property type="match status" value="1"/>
</dbReference>
<dbReference type="InterPro" id="IPR027417">
    <property type="entry name" value="P-loop_NTPase"/>
</dbReference>
<dbReference type="Proteomes" id="UP000005561">
    <property type="component" value="Unassembled WGS sequence"/>
</dbReference>
<keyword evidence="12" id="KW-1185">Reference proteome</keyword>
<comment type="catalytic activity">
    <reaction evidence="7">
        <text>cob(II)yrinate + 2 L-glutamine + 2 ATP + 2 H2O = cob(II)yrinate a,c diamide + 2 L-glutamate + 2 ADP + 2 phosphate + 2 H(+)</text>
        <dbReference type="Rhea" id="RHEA:26289"/>
        <dbReference type="ChEBI" id="CHEBI:15377"/>
        <dbReference type="ChEBI" id="CHEBI:15378"/>
        <dbReference type="ChEBI" id="CHEBI:29985"/>
        <dbReference type="ChEBI" id="CHEBI:30616"/>
        <dbReference type="ChEBI" id="CHEBI:43474"/>
        <dbReference type="ChEBI" id="CHEBI:58359"/>
        <dbReference type="ChEBI" id="CHEBI:58537"/>
        <dbReference type="ChEBI" id="CHEBI:58894"/>
        <dbReference type="ChEBI" id="CHEBI:456216"/>
        <dbReference type="EC" id="6.3.5.11"/>
    </reaction>
</comment>
<keyword evidence="2 7" id="KW-0436">Ligase</keyword>
<dbReference type="CDD" id="cd03130">
    <property type="entry name" value="GATase1_CobB"/>
    <property type="match status" value="1"/>
</dbReference>
<dbReference type="SUPFAM" id="SSF52540">
    <property type="entry name" value="P-loop containing nucleoside triphosphate hydrolases"/>
    <property type="match status" value="1"/>
</dbReference>
<dbReference type="GO" id="GO:0042242">
    <property type="term" value="F:cobyrinic acid a,c-diamide synthase activity"/>
    <property type="evidence" value="ECO:0007669"/>
    <property type="project" value="UniProtKB-UniRule"/>
</dbReference>
<feature type="domain" description="CobB/CobQ-like glutamine amidotransferase" evidence="10">
    <location>
        <begin position="271"/>
        <end position="458"/>
    </location>
</feature>
<dbReference type="Gene3D" id="3.40.50.300">
    <property type="entry name" value="P-loop containing nucleotide triphosphate hydrolases"/>
    <property type="match status" value="1"/>
</dbReference>
<dbReference type="UniPathway" id="UPA00148">
    <property type="reaction ID" value="UER00231"/>
</dbReference>
<evidence type="ECO:0000313" key="12">
    <source>
        <dbReference type="Proteomes" id="UP000005561"/>
    </source>
</evidence>
<evidence type="ECO:0000256" key="6">
    <source>
        <dbReference type="ARBA" id="ARBA00022962"/>
    </source>
</evidence>
<dbReference type="InterPro" id="IPR004484">
    <property type="entry name" value="CbiA/CobB_synth"/>
</dbReference>
<dbReference type="Pfam" id="PF07685">
    <property type="entry name" value="GATase_3"/>
    <property type="match status" value="1"/>
</dbReference>
<gene>
    <name evidence="7" type="primary">cbiA</name>
    <name evidence="11" type="ORF">BRYFOR_05370</name>
</gene>
<keyword evidence="3 7" id="KW-0547">Nucleotide-binding</keyword>
<comment type="miscellaneous">
    <text evidence="7">The a and c carboxylates of cobyrinate are activated for nucleophilic attack via formation of a phosphorylated intermediate by ATP. CbiA catalyzes first the amidation of the c-carboxylate, and then that of the a-carboxylate.</text>
</comment>
<dbReference type="AlphaFoldDB" id="C6L9T0"/>
<evidence type="ECO:0000256" key="4">
    <source>
        <dbReference type="ARBA" id="ARBA00022840"/>
    </source>
</evidence>
<dbReference type="NCBIfam" id="TIGR00379">
    <property type="entry name" value="cobB"/>
    <property type="match status" value="1"/>
</dbReference>
<evidence type="ECO:0000256" key="7">
    <source>
        <dbReference type="HAMAP-Rule" id="MF_00027"/>
    </source>
</evidence>
<dbReference type="STRING" id="168384.SAMN05660368_03591"/>
<dbReference type="NCBIfam" id="NF002204">
    <property type="entry name" value="PRK01077.1"/>
    <property type="match status" value="1"/>
</dbReference>
<dbReference type="EC" id="6.3.5.11" evidence="7"/>
<reference evidence="11" key="1">
    <citation type="submission" date="2009-07" db="EMBL/GenBank/DDBJ databases">
        <authorList>
            <person name="Weinstock G."/>
            <person name="Sodergren E."/>
            <person name="Clifton S."/>
            <person name="Fulton L."/>
            <person name="Fulton B."/>
            <person name="Courtney L."/>
            <person name="Fronick C."/>
            <person name="Harrison M."/>
            <person name="Strong C."/>
            <person name="Farmer C."/>
            <person name="Delahaunty K."/>
            <person name="Markovic C."/>
            <person name="Hall O."/>
            <person name="Minx P."/>
            <person name="Tomlinson C."/>
            <person name="Mitreva M."/>
            <person name="Nelson J."/>
            <person name="Hou S."/>
            <person name="Wollam A."/>
            <person name="Pepin K.H."/>
            <person name="Johnson M."/>
            <person name="Bhonagiri V."/>
            <person name="Nash W.E."/>
            <person name="Warren W."/>
            <person name="Chinwalla A."/>
            <person name="Mardis E.R."/>
            <person name="Wilson R.K."/>
        </authorList>
    </citation>
    <scope>NUCLEOTIDE SEQUENCE [LARGE SCALE GENOMIC DNA]</scope>
    <source>
        <strain evidence="11">DSM 14469</strain>
    </source>
</reference>
<dbReference type="HAMAP" id="MF_00027">
    <property type="entry name" value="CobB_CbiA"/>
    <property type="match status" value="1"/>
</dbReference>
<dbReference type="GO" id="GO:0009236">
    <property type="term" value="P:cobalamin biosynthetic process"/>
    <property type="evidence" value="ECO:0007669"/>
    <property type="project" value="UniProtKB-UniRule"/>
</dbReference>